<dbReference type="InterPro" id="IPR036412">
    <property type="entry name" value="HAD-like_sf"/>
</dbReference>
<evidence type="ECO:0000256" key="3">
    <source>
        <dbReference type="ARBA" id="ARBA00022723"/>
    </source>
</evidence>
<protein>
    <submittedName>
        <fullName evidence="5">HAD family hydrolase</fullName>
    </submittedName>
</protein>
<dbReference type="PANTHER" id="PTHR46193">
    <property type="entry name" value="6-PHOSPHOGLUCONATE PHOSPHATASE"/>
    <property type="match status" value="1"/>
</dbReference>
<dbReference type="PANTHER" id="PTHR46193:SF10">
    <property type="entry name" value="6-PHOSPHOGLUCONATE PHOSPHATASE"/>
    <property type="match status" value="1"/>
</dbReference>
<dbReference type="SUPFAM" id="SSF56784">
    <property type="entry name" value="HAD-like"/>
    <property type="match status" value="1"/>
</dbReference>
<keyword evidence="5" id="KW-0378">Hydrolase</keyword>
<dbReference type="InterPro" id="IPR023214">
    <property type="entry name" value="HAD_sf"/>
</dbReference>
<evidence type="ECO:0000256" key="1">
    <source>
        <dbReference type="ARBA" id="ARBA00001946"/>
    </source>
</evidence>
<name>A0ABY6IRA8_9HYPH</name>
<organism evidence="5 6">
    <name type="scientific">Pelagibacterium flavum</name>
    <dbReference type="NCBI Taxonomy" id="2984530"/>
    <lineage>
        <taxon>Bacteria</taxon>
        <taxon>Pseudomonadati</taxon>
        <taxon>Pseudomonadota</taxon>
        <taxon>Alphaproteobacteria</taxon>
        <taxon>Hyphomicrobiales</taxon>
        <taxon>Devosiaceae</taxon>
        <taxon>Pelagibacterium</taxon>
    </lineage>
</organism>
<dbReference type="InterPro" id="IPR041492">
    <property type="entry name" value="HAD_2"/>
</dbReference>
<dbReference type="InterPro" id="IPR006439">
    <property type="entry name" value="HAD-SF_hydro_IA"/>
</dbReference>
<dbReference type="SFLD" id="SFLDG01129">
    <property type="entry name" value="C1.5:_HAD__Beta-PGM__Phosphata"/>
    <property type="match status" value="1"/>
</dbReference>
<evidence type="ECO:0000256" key="2">
    <source>
        <dbReference type="ARBA" id="ARBA00006171"/>
    </source>
</evidence>
<sequence length="226" mass="24106">MTRPLDLVIFDCDGVLIDSEPIASRTLAQSLSAAGLSMSAEEAHRTFTGKSESDLRFYFEAAGITALDSLFSSWHSDVYAAFARELRAMAGIEPLLRALDVPKCVASNSTMARLKNSLGLLELWDIFAPHIFSAEMVARPKPAPDLVLYCLAAFDARPERSIMVDDSHHGIQAARAAGVKAIGFVDPNDPRPDRREVLLAAGAAGVAVGAQDLAALIVADLAPSTL</sequence>
<dbReference type="NCBIfam" id="TIGR01509">
    <property type="entry name" value="HAD-SF-IA-v3"/>
    <property type="match status" value="1"/>
</dbReference>
<dbReference type="EMBL" id="CP107716">
    <property type="protein sequence ID" value="UYQ71979.1"/>
    <property type="molecule type" value="Genomic_DNA"/>
</dbReference>
<dbReference type="RefSeq" id="WP_264225624.1">
    <property type="nucleotide sequence ID" value="NZ_CP107716.1"/>
</dbReference>
<dbReference type="CDD" id="cd07526">
    <property type="entry name" value="HAD_BPGM_like"/>
    <property type="match status" value="1"/>
</dbReference>
<evidence type="ECO:0000313" key="6">
    <source>
        <dbReference type="Proteomes" id="UP001163882"/>
    </source>
</evidence>
<keyword evidence="6" id="KW-1185">Reference proteome</keyword>
<gene>
    <name evidence="5" type="ORF">OF122_18380</name>
</gene>
<dbReference type="Gene3D" id="1.10.150.240">
    <property type="entry name" value="Putative phosphatase, domain 2"/>
    <property type="match status" value="1"/>
</dbReference>
<evidence type="ECO:0000313" key="5">
    <source>
        <dbReference type="EMBL" id="UYQ71979.1"/>
    </source>
</evidence>
<dbReference type="SFLD" id="SFLDS00003">
    <property type="entry name" value="Haloacid_Dehalogenase"/>
    <property type="match status" value="1"/>
</dbReference>
<dbReference type="Pfam" id="PF13419">
    <property type="entry name" value="HAD_2"/>
    <property type="match status" value="1"/>
</dbReference>
<dbReference type="InterPro" id="IPR051600">
    <property type="entry name" value="Beta-PGM-like"/>
</dbReference>
<keyword evidence="3" id="KW-0479">Metal-binding</keyword>
<dbReference type="GO" id="GO:0016787">
    <property type="term" value="F:hydrolase activity"/>
    <property type="evidence" value="ECO:0007669"/>
    <property type="project" value="UniProtKB-KW"/>
</dbReference>
<reference evidence="5" key="1">
    <citation type="submission" date="2022-10" db="EMBL/GenBank/DDBJ databases">
        <title>YIM 151497 complete genome.</title>
        <authorList>
            <person name="Chen X."/>
        </authorList>
    </citation>
    <scope>NUCLEOTIDE SEQUENCE</scope>
    <source>
        <strain evidence="5">YIM 151497</strain>
    </source>
</reference>
<comment type="cofactor">
    <cofactor evidence="1">
        <name>Mg(2+)</name>
        <dbReference type="ChEBI" id="CHEBI:18420"/>
    </cofactor>
</comment>
<proteinExistence type="inferred from homology"/>
<dbReference type="InterPro" id="IPR023198">
    <property type="entry name" value="PGP-like_dom2"/>
</dbReference>
<dbReference type="Proteomes" id="UP001163882">
    <property type="component" value="Chromosome"/>
</dbReference>
<evidence type="ECO:0000256" key="4">
    <source>
        <dbReference type="ARBA" id="ARBA00022842"/>
    </source>
</evidence>
<comment type="similarity">
    <text evidence="2">Belongs to the HAD-like hydrolase superfamily. CbbY/CbbZ/Gph/YieH family.</text>
</comment>
<keyword evidence="4" id="KW-0460">Magnesium</keyword>
<dbReference type="Gene3D" id="3.40.50.1000">
    <property type="entry name" value="HAD superfamily/HAD-like"/>
    <property type="match status" value="1"/>
</dbReference>
<accession>A0ABY6IRA8</accession>